<organism evidence="2 3">
    <name type="scientific">Clavibacter sepedonicus</name>
    <name type="common">Clavibacter michiganensis subsp. sepedonicus</name>
    <dbReference type="NCBI Taxonomy" id="31964"/>
    <lineage>
        <taxon>Bacteria</taxon>
        <taxon>Bacillati</taxon>
        <taxon>Actinomycetota</taxon>
        <taxon>Actinomycetes</taxon>
        <taxon>Micrococcales</taxon>
        <taxon>Microbacteriaceae</taxon>
        <taxon>Clavibacter</taxon>
    </lineage>
</organism>
<dbReference type="HOGENOM" id="CLU_1000026_0_0_11"/>
<sequence>MKRNRIAIASFLSAAALAMTVATPAHAATATFFDGSAAPDVIYTEGTVYQSRTGITAGFTEETITGLANIQVWLGTATTNAWSYQATIYDTRNYRKGAFRWKSPGETASLNARATALDVGRIRSDALNDSTAAEGRIEESAVPNRALAHVASASGFSKDDLVAIGQFEGVQLWKASNASDTFLFTTGDSENDYVTSARASNSSFSQRAISVRNSIPEADGAVQTHQFVLTDDAHEADIASVEGLRNIGHDLFVDTRADERTEDQITTFGTEGAVTTSEVGEAREPHTYALALSGTQ</sequence>
<dbReference type="RefSeq" id="WP_012298284.1">
    <property type="nucleotide sequence ID" value="NC_010407.1"/>
</dbReference>
<feature type="signal peptide" evidence="1">
    <location>
        <begin position="1"/>
        <end position="27"/>
    </location>
</feature>
<keyword evidence="1" id="KW-0732">Signal</keyword>
<dbReference type="AlphaFoldDB" id="B0RF47"/>
<reference evidence="2 3" key="1">
    <citation type="journal article" date="2008" name="J. Bacteriol.">
        <title>Genome of the actinomycete plant pathogen Clavibacter michiganensis subsp. sepedonicus suggests recent niche adaptation.</title>
        <authorList>
            <person name="Bentley S.D."/>
            <person name="Corton C."/>
            <person name="Brown S.E."/>
            <person name="Barron A."/>
            <person name="Clark L."/>
            <person name="Doggett J."/>
            <person name="Harris B."/>
            <person name="Ormond D."/>
            <person name="Quail M.A."/>
            <person name="May G."/>
            <person name="Francis D."/>
            <person name="Knudson D."/>
            <person name="Parkhill J."/>
            <person name="Ishimaru C.A."/>
        </authorList>
    </citation>
    <scope>NUCLEOTIDE SEQUENCE [LARGE SCALE GENOMIC DNA]</scope>
    <source>
        <strain evidence="3">ATCC 33113 / DSM 20744 / JCM 9667 / LMG 2889 / ICMP 2535 / C-1</strain>
    </source>
</reference>
<evidence type="ECO:0000313" key="2">
    <source>
        <dbReference type="EMBL" id="CAQ00980.1"/>
    </source>
</evidence>
<proteinExistence type="predicted"/>
<accession>B0RF47</accession>
<name>B0RF47_CLASE</name>
<dbReference type="Proteomes" id="UP000001318">
    <property type="component" value="Chromosome"/>
</dbReference>
<keyword evidence="3" id="KW-1185">Reference proteome</keyword>
<dbReference type="KEGG" id="cms:CMS0863"/>
<dbReference type="OrthoDB" id="5121340at2"/>
<dbReference type="GeneID" id="29470432"/>
<evidence type="ECO:0000313" key="3">
    <source>
        <dbReference type="Proteomes" id="UP000001318"/>
    </source>
</evidence>
<dbReference type="EMBL" id="AM849034">
    <property type="protein sequence ID" value="CAQ00980.1"/>
    <property type="molecule type" value="Genomic_DNA"/>
</dbReference>
<evidence type="ECO:0000256" key="1">
    <source>
        <dbReference type="SAM" id="SignalP"/>
    </source>
</evidence>
<feature type="chain" id="PRO_5002754539" evidence="1">
    <location>
        <begin position="28"/>
        <end position="296"/>
    </location>
</feature>
<gene>
    <name evidence="2" type="ordered locus">CMS0863</name>
</gene>
<protein>
    <submittedName>
        <fullName evidence="2">Exported protein</fullName>
    </submittedName>
</protein>